<dbReference type="PANTHER" id="PTHR33164:SF105">
    <property type="entry name" value="TRANSCRIPTIONAL REPRESSOR PROTEIN-RELATED"/>
    <property type="match status" value="1"/>
</dbReference>
<dbReference type="Proteomes" id="UP000586722">
    <property type="component" value="Unassembled WGS sequence"/>
</dbReference>
<dbReference type="InterPro" id="IPR036388">
    <property type="entry name" value="WH-like_DNA-bd_sf"/>
</dbReference>
<dbReference type="Pfam" id="PF12840">
    <property type="entry name" value="HTH_20"/>
    <property type="match status" value="1"/>
</dbReference>
<accession>A0A7X5J8B8</accession>
<dbReference type="AlphaFoldDB" id="A0A7X5J8B8"/>
<dbReference type="SMART" id="SM00347">
    <property type="entry name" value="HTH_MARR"/>
    <property type="match status" value="1"/>
</dbReference>
<gene>
    <name evidence="3" type="ORF">GWI72_03405</name>
</gene>
<keyword evidence="4" id="KW-1185">Reference proteome</keyword>
<proteinExistence type="predicted"/>
<dbReference type="GO" id="GO:0003700">
    <property type="term" value="F:DNA-binding transcription factor activity"/>
    <property type="evidence" value="ECO:0007669"/>
    <property type="project" value="InterPro"/>
</dbReference>
<reference evidence="4" key="1">
    <citation type="submission" date="2020-01" db="EMBL/GenBank/DDBJ databases">
        <authorList>
            <person name="Fang Y."/>
            <person name="Sun R."/>
            <person name="Nie L."/>
            <person name="He J."/>
            <person name="Hao L."/>
            <person name="Wang L."/>
            <person name="Su S."/>
            <person name="Lv E."/>
            <person name="Zhang Z."/>
            <person name="Xie R."/>
            <person name="Liu H."/>
        </authorList>
    </citation>
    <scope>NUCLEOTIDE SEQUENCE [LARGE SCALE GENOMIC DNA]</scope>
    <source>
        <strain evidence="4">XCT-53</strain>
    </source>
</reference>
<evidence type="ECO:0000256" key="1">
    <source>
        <dbReference type="SAM" id="MobiDB-lite"/>
    </source>
</evidence>
<feature type="domain" description="HTH marR-type" evidence="2">
    <location>
        <begin position="51"/>
        <end position="181"/>
    </location>
</feature>
<name>A0A7X5J8B8_9HYPH</name>
<dbReference type="PANTHER" id="PTHR33164">
    <property type="entry name" value="TRANSCRIPTIONAL REGULATOR, MARR FAMILY"/>
    <property type="match status" value="1"/>
</dbReference>
<dbReference type="GO" id="GO:0006950">
    <property type="term" value="P:response to stress"/>
    <property type="evidence" value="ECO:0007669"/>
    <property type="project" value="TreeGrafter"/>
</dbReference>
<comment type="caution">
    <text evidence="3">The sequence shown here is derived from an EMBL/GenBank/DDBJ whole genome shotgun (WGS) entry which is preliminary data.</text>
</comment>
<organism evidence="3 4">
    <name type="scientific">Pannonibacter tanglangensis</name>
    <dbReference type="NCBI Taxonomy" id="2750084"/>
    <lineage>
        <taxon>Bacteria</taxon>
        <taxon>Pseudomonadati</taxon>
        <taxon>Pseudomonadota</taxon>
        <taxon>Alphaproteobacteria</taxon>
        <taxon>Hyphomicrobiales</taxon>
        <taxon>Stappiaceae</taxon>
        <taxon>Pannonibacter</taxon>
    </lineage>
</organism>
<evidence type="ECO:0000313" key="3">
    <source>
        <dbReference type="EMBL" id="NBN77311.1"/>
    </source>
</evidence>
<dbReference type="EMBL" id="JAABLQ010000001">
    <property type="protein sequence ID" value="NBN77311.1"/>
    <property type="molecule type" value="Genomic_DNA"/>
</dbReference>
<dbReference type="PROSITE" id="PS50995">
    <property type="entry name" value="HTH_MARR_2"/>
    <property type="match status" value="1"/>
</dbReference>
<dbReference type="InterPro" id="IPR000835">
    <property type="entry name" value="HTH_MarR-typ"/>
</dbReference>
<evidence type="ECO:0000313" key="4">
    <source>
        <dbReference type="Proteomes" id="UP000586722"/>
    </source>
</evidence>
<sequence>MSQPPDPASQRPADDAGTDLGISTGTDLARPTPALPGPDSATTPDAETMARLCLGLAVRRTSNLVTRHYNAHLAETGLEVTQFSLLAGIASGKPASLGDLAGLLSIDRSTLTRNLRPLQAAGLIDLQAAQGRRQLPTLTEKGETVLRAASSAWLRAQTALVDTLGPEDTAAVRASLRRLRDAARRPGVP</sequence>
<dbReference type="InterPro" id="IPR039422">
    <property type="entry name" value="MarR/SlyA-like"/>
</dbReference>
<dbReference type="RefSeq" id="WP_161707868.1">
    <property type="nucleotide sequence ID" value="NZ_JAABLQ010000001.1"/>
</dbReference>
<dbReference type="SUPFAM" id="SSF46785">
    <property type="entry name" value="Winged helix' DNA-binding domain"/>
    <property type="match status" value="1"/>
</dbReference>
<protein>
    <submittedName>
        <fullName evidence="3">MarR family transcriptional regulator</fullName>
    </submittedName>
</protein>
<feature type="region of interest" description="Disordered" evidence="1">
    <location>
        <begin position="1"/>
        <end position="44"/>
    </location>
</feature>
<dbReference type="InterPro" id="IPR036390">
    <property type="entry name" value="WH_DNA-bd_sf"/>
</dbReference>
<dbReference type="Gene3D" id="1.10.10.10">
    <property type="entry name" value="Winged helix-like DNA-binding domain superfamily/Winged helix DNA-binding domain"/>
    <property type="match status" value="1"/>
</dbReference>
<evidence type="ECO:0000259" key="2">
    <source>
        <dbReference type="PROSITE" id="PS50995"/>
    </source>
</evidence>